<comment type="caution">
    <text evidence="2">The sequence shown here is derived from an EMBL/GenBank/DDBJ whole genome shotgun (WGS) entry which is preliminary data.</text>
</comment>
<protein>
    <submittedName>
        <fullName evidence="2">Uncharacterized protein</fullName>
    </submittedName>
</protein>
<feature type="compositionally biased region" description="Basic and acidic residues" evidence="1">
    <location>
        <begin position="108"/>
        <end position="117"/>
    </location>
</feature>
<dbReference type="AlphaFoldDB" id="A0A4Q4MYE5"/>
<evidence type="ECO:0000313" key="2">
    <source>
        <dbReference type="EMBL" id="RYN63454.1"/>
    </source>
</evidence>
<feature type="region of interest" description="Disordered" evidence="1">
    <location>
        <begin position="63"/>
        <end position="117"/>
    </location>
</feature>
<dbReference type="EMBL" id="PDXD01000087">
    <property type="protein sequence ID" value="RYN63454.1"/>
    <property type="molecule type" value="Genomic_DNA"/>
</dbReference>
<sequence length="141" mass="15648">MVQRSTRSRNRQLRKRLIAIQNKLHQYGELGAEVALVIRFPGKDSGYSYVTSEDFLARIHDVRSNDKTANRTAEDVRTRSSKRAPESTGAATNTTPNAEAADTPEGDGTARSDHKDRFFPEPPVFGFACGQRIRGNRTGVV</sequence>
<dbReference type="Proteomes" id="UP000291422">
    <property type="component" value="Unassembled WGS sequence"/>
</dbReference>
<reference evidence="3" key="1">
    <citation type="journal article" date="2019" name="bioRxiv">
        <title>Genomics, evolutionary history and diagnostics of the Alternaria alternata species group including apple and Asian pear pathotypes.</title>
        <authorList>
            <person name="Armitage A.D."/>
            <person name="Cockerton H.M."/>
            <person name="Sreenivasaprasad S."/>
            <person name="Woodhall J.W."/>
            <person name="Lane C.R."/>
            <person name="Harrison R.J."/>
            <person name="Clarkson J.P."/>
        </authorList>
    </citation>
    <scope>NUCLEOTIDE SEQUENCE [LARGE SCALE GENOMIC DNA]</scope>
    <source>
        <strain evidence="3">FERA 1177</strain>
    </source>
</reference>
<gene>
    <name evidence="2" type="ORF">AA0117_g12768</name>
</gene>
<name>A0A4Q4MYE5_ALTAL</name>
<accession>A0A4Q4MYE5</accession>
<proteinExistence type="predicted"/>
<feature type="compositionally biased region" description="Basic and acidic residues" evidence="1">
    <location>
        <begin position="63"/>
        <end position="78"/>
    </location>
</feature>
<evidence type="ECO:0000256" key="1">
    <source>
        <dbReference type="SAM" id="MobiDB-lite"/>
    </source>
</evidence>
<organism evidence="2 3">
    <name type="scientific">Alternaria alternata</name>
    <name type="common">Alternaria rot fungus</name>
    <name type="synonym">Torula alternata</name>
    <dbReference type="NCBI Taxonomy" id="5599"/>
    <lineage>
        <taxon>Eukaryota</taxon>
        <taxon>Fungi</taxon>
        <taxon>Dikarya</taxon>
        <taxon>Ascomycota</taxon>
        <taxon>Pezizomycotina</taxon>
        <taxon>Dothideomycetes</taxon>
        <taxon>Pleosporomycetidae</taxon>
        <taxon>Pleosporales</taxon>
        <taxon>Pleosporineae</taxon>
        <taxon>Pleosporaceae</taxon>
        <taxon>Alternaria</taxon>
        <taxon>Alternaria sect. Alternaria</taxon>
        <taxon>Alternaria alternata complex</taxon>
    </lineage>
</organism>
<evidence type="ECO:0000313" key="3">
    <source>
        <dbReference type="Proteomes" id="UP000291422"/>
    </source>
</evidence>
<feature type="compositionally biased region" description="Low complexity" evidence="1">
    <location>
        <begin position="88"/>
        <end position="103"/>
    </location>
</feature>